<gene>
    <name evidence="1" type="ORF">CS063_10735</name>
</gene>
<evidence type="ECO:0000313" key="1">
    <source>
        <dbReference type="EMBL" id="PHV70357.1"/>
    </source>
</evidence>
<name>A0AC61DCP8_9FIRM</name>
<sequence>MPMDQFSSECISLVSFDKIYDQNIRPQLEEIDIYLKSSIPPYNAYEVAFLLSVKPSEVLDTMKKFQIPVLNQMSFFHLIVHLSSPICQLIKRQWRYSHLNYYTAEHIAAIYQINIHKVTKAFEELDIEYVKPDRLHEVFKRIHTTLLLFS</sequence>
<organism evidence="1 2">
    <name type="scientific">Sporanaerobium hydrogeniformans</name>
    <dbReference type="NCBI Taxonomy" id="3072179"/>
    <lineage>
        <taxon>Bacteria</taxon>
        <taxon>Bacillati</taxon>
        <taxon>Bacillota</taxon>
        <taxon>Clostridia</taxon>
        <taxon>Lachnospirales</taxon>
        <taxon>Lachnospiraceae</taxon>
        <taxon>Sporanaerobium</taxon>
    </lineage>
</organism>
<reference evidence="1" key="1">
    <citation type="submission" date="2017-10" db="EMBL/GenBank/DDBJ databases">
        <title>Genome sequence of cellulolytic Lachnospiraceae bacterium XHS1971 isolated from hotspring sediment.</title>
        <authorList>
            <person name="Vasudevan G."/>
            <person name="Joshi A.J."/>
            <person name="Hivarkar S."/>
            <person name="Lanjekar V.B."/>
            <person name="Dhakephalkar P.K."/>
            <person name="Dagar S."/>
        </authorList>
    </citation>
    <scope>NUCLEOTIDE SEQUENCE</scope>
    <source>
        <strain evidence="1">XHS1971</strain>
    </source>
</reference>
<protein>
    <submittedName>
        <fullName evidence="1">Uncharacterized protein</fullName>
    </submittedName>
</protein>
<dbReference type="Proteomes" id="UP000224460">
    <property type="component" value="Unassembled WGS sequence"/>
</dbReference>
<keyword evidence="2" id="KW-1185">Reference proteome</keyword>
<evidence type="ECO:0000313" key="2">
    <source>
        <dbReference type="Proteomes" id="UP000224460"/>
    </source>
</evidence>
<proteinExistence type="predicted"/>
<dbReference type="EMBL" id="PEDL01000011">
    <property type="protein sequence ID" value="PHV70357.1"/>
    <property type="molecule type" value="Genomic_DNA"/>
</dbReference>
<comment type="caution">
    <text evidence="1">The sequence shown here is derived from an EMBL/GenBank/DDBJ whole genome shotgun (WGS) entry which is preliminary data.</text>
</comment>
<accession>A0AC61DCP8</accession>